<reference evidence="2" key="1">
    <citation type="submission" date="2023-03" db="EMBL/GenBank/DDBJ databases">
        <title>Massive genome expansion in bonnet fungi (Mycena s.s.) driven by repeated elements and novel gene families across ecological guilds.</title>
        <authorList>
            <consortium name="Lawrence Berkeley National Laboratory"/>
            <person name="Harder C.B."/>
            <person name="Miyauchi S."/>
            <person name="Viragh M."/>
            <person name="Kuo A."/>
            <person name="Thoen E."/>
            <person name="Andreopoulos B."/>
            <person name="Lu D."/>
            <person name="Skrede I."/>
            <person name="Drula E."/>
            <person name="Henrissat B."/>
            <person name="Morin E."/>
            <person name="Kohler A."/>
            <person name="Barry K."/>
            <person name="LaButti K."/>
            <person name="Morin E."/>
            <person name="Salamov A."/>
            <person name="Lipzen A."/>
            <person name="Mereny Z."/>
            <person name="Hegedus B."/>
            <person name="Baldrian P."/>
            <person name="Stursova M."/>
            <person name="Weitz H."/>
            <person name="Taylor A."/>
            <person name="Grigoriev I.V."/>
            <person name="Nagy L.G."/>
            <person name="Martin F."/>
            <person name="Kauserud H."/>
        </authorList>
    </citation>
    <scope>NUCLEOTIDE SEQUENCE</scope>
    <source>
        <strain evidence="2">9144</strain>
    </source>
</reference>
<name>A0AAD6VS27_9AGAR</name>
<accession>A0AAD6VS27</accession>
<proteinExistence type="predicted"/>
<feature type="region of interest" description="Disordered" evidence="1">
    <location>
        <begin position="18"/>
        <end position="44"/>
    </location>
</feature>
<evidence type="ECO:0000256" key="1">
    <source>
        <dbReference type="SAM" id="MobiDB-lite"/>
    </source>
</evidence>
<dbReference type="AlphaFoldDB" id="A0AAD6VS27"/>
<dbReference type="EMBL" id="JARJCW010000012">
    <property type="protein sequence ID" value="KAJ7218369.1"/>
    <property type="molecule type" value="Genomic_DNA"/>
</dbReference>
<keyword evidence="3" id="KW-1185">Reference proteome</keyword>
<dbReference type="Proteomes" id="UP001219525">
    <property type="component" value="Unassembled WGS sequence"/>
</dbReference>
<organism evidence="2 3">
    <name type="scientific">Mycena pura</name>
    <dbReference type="NCBI Taxonomy" id="153505"/>
    <lineage>
        <taxon>Eukaryota</taxon>
        <taxon>Fungi</taxon>
        <taxon>Dikarya</taxon>
        <taxon>Basidiomycota</taxon>
        <taxon>Agaricomycotina</taxon>
        <taxon>Agaricomycetes</taxon>
        <taxon>Agaricomycetidae</taxon>
        <taxon>Agaricales</taxon>
        <taxon>Marasmiineae</taxon>
        <taxon>Mycenaceae</taxon>
        <taxon>Mycena</taxon>
    </lineage>
</organism>
<evidence type="ECO:0000313" key="3">
    <source>
        <dbReference type="Proteomes" id="UP001219525"/>
    </source>
</evidence>
<gene>
    <name evidence="2" type="ORF">GGX14DRAFT_560707</name>
</gene>
<sequence length="91" mass="10016">MGDTLCTGFLYLCCCFGSSTDPGSDGSGFCSSSSRRKKHRDPREKALKREFMERDYRRDVASGRISIINAAQPEPTTQMVTAKADADTTVK</sequence>
<evidence type="ECO:0000313" key="2">
    <source>
        <dbReference type="EMBL" id="KAJ7218369.1"/>
    </source>
</evidence>
<protein>
    <submittedName>
        <fullName evidence="2">Uncharacterized protein</fullName>
    </submittedName>
</protein>
<feature type="compositionally biased region" description="Low complexity" evidence="1">
    <location>
        <begin position="18"/>
        <end position="33"/>
    </location>
</feature>
<comment type="caution">
    <text evidence="2">The sequence shown here is derived from an EMBL/GenBank/DDBJ whole genome shotgun (WGS) entry which is preliminary data.</text>
</comment>